<keyword evidence="2" id="KW-1185">Reference proteome</keyword>
<name>A0ACA9M4M0_9GLOM</name>
<evidence type="ECO:0000313" key="2">
    <source>
        <dbReference type="Proteomes" id="UP000789525"/>
    </source>
</evidence>
<evidence type="ECO:0000313" key="1">
    <source>
        <dbReference type="EMBL" id="CAG8561824.1"/>
    </source>
</evidence>
<accession>A0ACA9M4M0</accession>
<dbReference type="EMBL" id="CAJVPT010009446">
    <property type="protein sequence ID" value="CAG8561824.1"/>
    <property type="molecule type" value="Genomic_DNA"/>
</dbReference>
<reference evidence="1" key="1">
    <citation type="submission" date="2021-06" db="EMBL/GenBank/DDBJ databases">
        <authorList>
            <person name="Kallberg Y."/>
            <person name="Tangrot J."/>
            <person name="Rosling A."/>
        </authorList>
    </citation>
    <scope>NUCLEOTIDE SEQUENCE</scope>
    <source>
        <strain evidence="1">CL356</strain>
    </source>
</reference>
<gene>
    <name evidence="1" type="ORF">ACOLOM_LOCUS5266</name>
</gene>
<sequence length="719" mass="81461">MQARGSSNSPYSIYDQLSFSDDLFDEEDLNKSHKEKIGIVRRTISELDEEYGILSLIDVVWNHTASNSKWIGEHPEAFYNLVNSPHLIPAYELDKAFFEYSKNLSSLGLPTRVNSESDLNTIIDGARSHVIQKMRLWEFYVIDVKEALEEYKESLGKDAPVGENLFKDIDVAALPIRAQANLLSEKGLFEKSPYGHRFHKKIDVDVARAFIDRLIDSVPVNEYTMEVEETYVPTEEELKSYQDSDLTNGDSKKKEIRNERSEEKRSTFSLESITARPTLVKTPSRSSSTKLQKEDTEKRQEKSDDNESSSFETESKDASTKVEVTETKLDNGGSSFETDLKDASTKVESISISTGTPPSESILSEAEEIPVEKLVTPTAIKPRVRRVKVTLSPNEVKMKKLEAIINEINLPFYKEYDKDSAIILENVKNRLRYLRLDPKGPKQGTLAVANNGWIWNADPLKDFAGSDSRAYLRREVIVWGDCAKLRYGRGREDSPWLWDHMRQYTEQLASLFHGFRIDNCHSTPIHVGTYLLDAARSIRPNLYVIAELFTGSEEADIKFMREMGINSLIRESMQAWDPREFSRLIHRHGEKPVVDLMSLISPANYKGSMDVEHLTDITTCTGIDGLSDTPCIVFPVPGSSPHALFMDCTHDNPTPHQKRTAEDTLSNGALVTMSSCAIGSVKGYDEVYPQLVDLVKETRQYELYERPLDVGICRGKLHT</sequence>
<proteinExistence type="predicted"/>
<organism evidence="1 2">
    <name type="scientific">Acaulospora colombiana</name>
    <dbReference type="NCBI Taxonomy" id="27376"/>
    <lineage>
        <taxon>Eukaryota</taxon>
        <taxon>Fungi</taxon>
        <taxon>Fungi incertae sedis</taxon>
        <taxon>Mucoromycota</taxon>
        <taxon>Glomeromycotina</taxon>
        <taxon>Glomeromycetes</taxon>
        <taxon>Diversisporales</taxon>
        <taxon>Acaulosporaceae</taxon>
        <taxon>Acaulospora</taxon>
    </lineage>
</organism>
<protein>
    <submittedName>
        <fullName evidence="1">6631_t:CDS:1</fullName>
    </submittedName>
</protein>
<comment type="caution">
    <text evidence="1">The sequence shown here is derived from an EMBL/GenBank/DDBJ whole genome shotgun (WGS) entry which is preliminary data.</text>
</comment>
<dbReference type="Proteomes" id="UP000789525">
    <property type="component" value="Unassembled WGS sequence"/>
</dbReference>